<protein>
    <submittedName>
        <fullName evidence="7">LysE family translocator</fullName>
    </submittedName>
</protein>
<comment type="caution">
    <text evidence="7">The sequence shown here is derived from an EMBL/GenBank/DDBJ whole genome shotgun (WGS) entry which is preliminary data.</text>
</comment>
<dbReference type="PANTHER" id="PTHR30086:SF20">
    <property type="entry name" value="ARGININE EXPORTER PROTEIN ARGO-RELATED"/>
    <property type="match status" value="1"/>
</dbReference>
<name>A0ABM9E5B0_9HYPH</name>
<proteinExistence type="predicted"/>
<evidence type="ECO:0000256" key="5">
    <source>
        <dbReference type="ARBA" id="ARBA00023136"/>
    </source>
</evidence>
<sequence length="241" mass="25762">MRGGADDSSEGKVLCNCRVPNRRRSDILGSLTLEGTHMHVTSLLVFAAALFVAAGSPGPSIAALVARVIAKGFRDVFPFLLAMWIGEGIWLSLAVFGLAVVAQTFHFAFVVLKWVGVAYLAYLAWKMWTAPVEAREGEMPREESAVKLFLAGMAVTLGNPKIMMFYLALLPTIIDLASVTVVGWVELTLTMAVVLVAIDLAWVIAAAQARKLLKSKRAMKIANRVSATTMAGAAAAIAARS</sequence>
<feature type="transmembrane region" description="Helical" evidence="6">
    <location>
        <begin position="43"/>
        <end position="65"/>
    </location>
</feature>
<feature type="transmembrane region" description="Helical" evidence="6">
    <location>
        <begin position="146"/>
        <end position="169"/>
    </location>
</feature>
<evidence type="ECO:0000313" key="7">
    <source>
        <dbReference type="EMBL" id="CAH2403920.1"/>
    </source>
</evidence>
<keyword evidence="2" id="KW-1003">Cell membrane</keyword>
<dbReference type="InterPro" id="IPR001123">
    <property type="entry name" value="LeuE-type"/>
</dbReference>
<keyword evidence="8" id="KW-1185">Reference proteome</keyword>
<dbReference type="Pfam" id="PF01810">
    <property type="entry name" value="LysE"/>
    <property type="match status" value="1"/>
</dbReference>
<accession>A0ABM9E5B0</accession>
<feature type="transmembrane region" description="Helical" evidence="6">
    <location>
        <begin position="77"/>
        <end position="99"/>
    </location>
</feature>
<keyword evidence="4 6" id="KW-1133">Transmembrane helix</keyword>
<keyword evidence="5 6" id="KW-0472">Membrane</keyword>
<feature type="transmembrane region" description="Helical" evidence="6">
    <location>
        <begin position="189"/>
        <end position="209"/>
    </location>
</feature>
<organism evidence="7 8">
    <name type="scientific">Mesorhizobium ventifaucium</name>
    <dbReference type="NCBI Taxonomy" id="666020"/>
    <lineage>
        <taxon>Bacteria</taxon>
        <taxon>Pseudomonadati</taxon>
        <taxon>Pseudomonadota</taxon>
        <taxon>Alphaproteobacteria</taxon>
        <taxon>Hyphomicrobiales</taxon>
        <taxon>Phyllobacteriaceae</taxon>
        <taxon>Mesorhizobium</taxon>
    </lineage>
</organism>
<evidence type="ECO:0000256" key="1">
    <source>
        <dbReference type="ARBA" id="ARBA00004651"/>
    </source>
</evidence>
<keyword evidence="3 6" id="KW-0812">Transmembrane</keyword>
<evidence type="ECO:0000256" key="6">
    <source>
        <dbReference type="SAM" id="Phobius"/>
    </source>
</evidence>
<evidence type="ECO:0000256" key="2">
    <source>
        <dbReference type="ARBA" id="ARBA00022475"/>
    </source>
</evidence>
<reference evidence="7" key="1">
    <citation type="submission" date="2022-03" db="EMBL/GenBank/DDBJ databases">
        <authorList>
            <person name="Brunel B."/>
        </authorList>
    </citation>
    <scope>NUCLEOTIDE SEQUENCE</scope>
    <source>
        <strain evidence="7">STM4922sample</strain>
    </source>
</reference>
<gene>
    <name evidence="7" type="ORF">MES4922_320091</name>
</gene>
<evidence type="ECO:0000256" key="4">
    <source>
        <dbReference type="ARBA" id="ARBA00022989"/>
    </source>
</evidence>
<dbReference type="PANTHER" id="PTHR30086">
    <property type="entry name" value="ARGININE EXPORTER PROTEIN ARGO"/>
    <property type="match status" value="1"/>
</dbReference>
<evidence type="ECO:0000256" key="3">
    <source>
        <dbReference type="ARBA" id="ARBA00022692"/>
    </source>
</evidence>
<comment type="subcellular location">
    <subcellularLocation>
        <location evidence="1">Cell membrane</location>
        <topology evidence="1">Multi-pass membrane protein</topology>
    </subcellularLocation>
</comment>
<feature type="transmembrane region" description="Helical" evidence="6">
    <location>
        <begin position="105"/>
        <end position="125"/>
    </location>
</feature>
<dbReference type="Proteomes" id="UP001152604">
    <property type="component" value="Unassembled WGS sequence"/>
</dbReference>
<dbReference type="EMBL" id="CAKXZS010000026">
    <property type="protein sequence ID" value="CAH2403920.1"/>
    <property type="molecule type" value="Genomic_DNA"/>
</dbReference>
<evidence type="ECO:0000313" key="8">
    <source>
        <dbReference type="Proteomes" id="UP001152604"/>
    </source>
</evidence>